<proteinExistence type="predicted"/>
<name>A0A811UFW3_CERCA</name>
<keyword evidence="3" id="KW-1185">Reference proteome</keyword>
<comment type="caution">
    <text evidence="2">The sequence shown here is derived from an EMBL/GenBank/DDBJ whole genome shotgun (WGS) entry which is preliminary data.</text>
</comment>
<protein>
    <submittedName>
        <fullName evidence="2">(Mediterranean fruit fly) hypothetical protein</fullName>
    </submittedName>
</protein>
<evidence type="ECO:0000256" key="1">
    <source>
        <dbReference type="SAM" id="MobiDB-lite"/>
    </source>
</evidence>
<dbReference type="EMBL" id="CAJHJT010000012">
    <property type="protein sequence ID" value="CAD6997550.1"/>
    <property type="molecule type" value="Genomic_DNA"/>
</dbReference>
<reference evidence="2" key="1">
    <citation type="submission" date="2020-11" db="EMBL/GenBank/DDBJ databases">
        <authorList>
            <person name="Whitehead M."/>
        </authorList>
    </citation>
    <scope>NUCLEOTIDE SEQUENCE</scope>
    <source>
        <strain evidence="2">EGII</strain>
    </source>
</reference>
<dbReference type="Proteomes" id="UP000606786">
    <property type="component" value="Unassembled WGS sequence"/>
</dbReference>
<gene>
    <name evidence="2" type="ORF">CCAP1982_LOCUS6188</name>
</gene>
<evidence type="ECO:0000313" key="3">
    <source>
        <dbReference type="Proteomes" id="UP000606786"/>
    </source>
</evidence>
<sequence>MENTPIEMEKTSKKVIAIEEVKSSKEHSAAPRATAIVLLAGCYSPSNTGKEKSNRKKEFFPARSQKFSK</sequence>
<organism evidence="2 3">
    <name type="scientific">Ceratitis capitata</name>
    <name type="common">Mediterranean fruit fly</name>
    <name type="synonym">Tephritis capitata</name>
    <dbReference type="NCBI Taxonomy" id="7213"/>
    <lineage>
        <taxon>Eukaryota</taxon>
        <taxon>Metazoa</taxon>
        <taxon>Ecdysozoa</taxon>
        <taxon>Arthropoda</taxon>
        <taxon>Hexapoda</taxon>
        <taxon>Insecta</taxon>
        <taxon>Pterygota</taxon>
        <taxon>Neoptera</taxon>
        <taxon>Endopterygota</taxon>
        <taxon>Diptera</taxon>
        <taxon>Brachycera</taxon>
        <taxon>Muscomorpha</taxon>
        <taxon>Tephritoidea</taxon>
        <taxon>Tephritidae</taxon>
        <taxon>Ceratitis</taxon>
        <taxon>Ceratitis</taxon>
    </lineage>
</organism>
<feature type="region of interest" description="Disordered" evidence="1">
    <location>
        <begin position="44"/>
        <end position="69"/>
    </location>
</feature>
<dbReference type="AlphaFoldDB" id="A0A811UFW3"/>
<feature type="compositionally biased region" description="Basic and acidic residues" evidence="1">
    <location>
        <begin position="49"/>
        <end position="60"/>
    </location>
</feature>
<evidence type="ECO:0000313" key="2">
    <source>
        <dbReference type="EMBL" id="CAD6997550.1"/>
    </source>
</evidence>
<accession>A0A811UFW3</accession>